<name>A0AAE7VIV8_9CAUD</name>
<sequence length="104" mass="12432">MTQKLRVWHIPQVPMKAFHVETDSLQEAVKIKNALADYDLFQYENNVKGDYANANGIEMWDESLTDQDLVDMELEDRWVDWFYEDGNEYFDDPEEYLDWLATQS</sequence>
<dbReference type="Proteomes" id="UP000828021">
    <property type="component" value="Segment"/>
</dbReference>
<dbReference type="RefSeq" id="YP_010659778.1">
    <property type="nucleotide sequence ID" value="NC_070872.1"/>
</dbReference>
<dbReference type="EMBL" id="MZ394712">
    <property type="protein sequence ID" value="QXV71854.1"/>
    <property type="molecule type" value="Genomic_DNA"/>
</dbReference>
<evidence type="ECO:0000313" key="2">
    <source>
        <dbReference type="Proteomes" id="UP000828021"/>
    </source>
</evidence>
<organism evidence="1 2">
    <name type="scientific">Escherichia phage U1G</name>
    <dbReference type="NCBI Taxonomy" id="2853091"/>
    <lineage>
        <taxon>Viruses</taxon>
        <taxon>Duplodnaviria</taxon>
        <taxon>Heunggongvirae</taxon>
        <taxon>Uroviricota</taxon>
        <taxon>Caudoviricetes</taxon>
        <taxon>Schitoviridae</taxon>
        <taxon>Enquatrovirinae</taxon>
        <taxon>Gamaleyavirus</taxon>
        <taxon>Gamaleyavirus U1g</taxon>
    </lineage>
</organism>
<accession>A0AAE7VIV8</accession>
<dbReference type="Pfam" id="PF17420">
    <property type="entry name" value="GP17"/>
    <property type="match status" value="1"/>
</dbReference>
<dbReference type="InterPro" id="IPR020285">
    <property type="entry name" value="Gp17"/>
</dbReference>
<proteinExistence type="predicted"/>
<protein>
    <submittedName>
        <fullName evidence="1">Superinfection exclusion protein</fullName>
    </submittedName>
</protein>
<dbReference type="GeneID" id="77935764"/>
<keyword evidence="2" id="KW-1185">Reference proteome</keyword>
<evidence type="ECO:0000313" key="1">
    <source>
        <dbReference type="EMBL" id="QXV71854.1"/>
    </source>
</evidence>
<dbReference type="KEGG" id="vg:77935764"/>
<reference evidence="1" key="1">
    <citation type="submission" date="2021-06" db="EMBL/GenBank/DDBJ databases">
        <authorList>
            <person name="Sundaramoorthy N.S."/>
            <person name="Nagarajan S."/>
        </authorList>
    </citation>
    <scope>NUCLEOTIDE SEQUENCE</scope>
</reference>